<evidence type="ECO:0000259" key="7">
    <source>
        <dbReference type="SMART" id="SM00272"/>
    </source>
</evidence>
<keyword evidence="6" id="KW-0732">Signal</keyword>
<organism evidence="8">
    <name type="scientific">Xenopus tropicalis</name>
    <name type="common">Western clawed frog</name>
    <name type="synonym">Silurana tropicalis</name>
    <dbReference type="NCBI Taxonomy" id="8364"/>
    <lineage>
        <taxon>Eukaryota</taxon>
        <taxon>Metazoa</taxon>
        <taxon>Chordata</taxon>
        <taxon>Craniata</taxon>
        <taxon>Vertebrata</taxon>
        <taxon>Euteleostomi</taxon>
        <taxon>Amphibia</taxon>
        <taxon>Batrachia</taxon>
        <taxon>Anura</taxon>
        <taxon>Pipoidea</taxon>
        <taxon>Pipidae</taxon>
        <taxon>Xenopodinae</taxon>
        <taxon>Xenopus</taxon>
        <taxon>Silurana</taxon>
    </lineage>
</organism>
<dbReference type="GO" id="GO:0003100">
    <property type="term" value="P:regulation of systemic arterial blood pressure by endothelin"/>
    <property type="evidence" value="ECO:0000318"/>
    <property type="project" value="GO_Central"/>
</dbReference>
<dbReference type="Pfam" id="PF00322">
    <property type="entry name" value="Endothelin"/>
    <property type="match status" value="1"/>
</dbReference>
<reference evidence="8" key="1">
    <citation type="journal article" date="2010" name="Science">
        <title>The genome of the Western clawed frog Xenopus tropicalis.</title>
        <authorList>
            <person name="Hellsten U."/>
            <person name="Harland R.M."/>
            <person name="Gilchrist M.J."/>
            <person name="Hendrix D."/>
            <person name="Jurka J."/>
            <person name="Kapitonov V."/>
            <person name="Ovcharenko I."/>
            <person name="Putnam N.H."/>
            <person name="Shu S."/>
            <person name="Taher L."/>
            <person name="Blitz I.L."/>
            <person name="Blumberg B."/>
            <person name="Dichmann D.S."/>
            <person name="Dubchak I."/>
            <person name="Amaya E."/>
            <person name="Detter J.C."/>
            <person name="Fletcher R."/>
            <person name="Gerhard D.S."/>
            <person name="Goodstein D."/>
            <person name="Graves T."/>
            <person name="Grigoriev I.V."/>
            <person name="Grimwood J."/>
            <person name="Kawashima T."/>
            <person name="Lindquist E."/>
            <person name="Lucas S.M."/>
            <person name="Mead P.E."/>
            <person name="Mitros T."/>
            <person name="Ogino H."/>
            <person name="Ohta Y."/>
            <person name="Poliakov A.V."/>
            <person name="Pollet N."/>
            <person name="Robert J."/>
            <person name="Salamov A."/>
            <person name="Sater A.K."/>
            <person name="Schmutz J."/>
            <person name="Terry A."/>
            <person name="Vize P.D."/>
            <person name="Warren W.C."/>
            <person name="Wells D."/>
            <person name="Wills A."/>
            <person name="Wilson R.K."/>
            <person name="Zimmerman L.B."/>
            <person name="Zorn A.M."/>
            <person name="Grainger R."/>
            <person name="Grammer T."/>
            <person name="Khokha M.K."/>
            <person name="Richardson P.M."/>
            <person name="Rokhsar D.S."/>
        </authorList>
    </citation>
    <scope>NUCLEOTIDE SEQUENCE [LARGE SCALE GENOMIC DNA]</scope>
    <source>
        <strain evidence="8">Nigerian</strain>
    </source>
</reference>
<dbReference type="AGR" id="Xenbase:XB-GENE-957429"/>
<dbReference type="SMART" id="SM00272">
    <property type="entry name" value="END"/>
    <property type="match status" value="2"/>
</dbReference>
<evidence type="ECO:0000256" key="5">
    <source>
        <dbReference type="ARBA" id="ARBA00023322"/>
    </source>
</evidence>
<dbReference type="PANTHER" id="PTHR13874">
    <property type="entry name" value="ENDOTHELIN"/>
    <property type="match status" value="1"/>
</dbReference>
<dbReference type="Ensembl" id="ENSXETT00000121884">
    <property type="protein sequence ID" value="ENSXETP00000108591"/>
    <property type="gene ID" value="ENSXETG00000041205"/>
</dbReference>
<evidence type="ECO:0000256" key="3">
    <source>
        <dbReference type="ARBA" id="ARBA00022525"/>
    </source>
</evidence>
<dbReference type="Proteomes" id="UP000008143">
    <property type="component" value="Chromosome 2"/>
</dbReference>
<evidence type="ECO:0000256" key="1">
    <source>
        <dbReference type="ARBA" id="ARBA00004613"/>
    </source>
</evidence>
<dbReference type="Bgee" id="ENSXETG00000041205">
    <property type="expression patterns" value="Expressed in ovary and 1 other cell type or tissue"/>
</dbReference>
<dbReference type="OMA" id="CHQEARD"/>
<dbReference type="GO" id="GO:0019229">
    <property type="term" value="P:regulation of vasoconstriction"/>
    <property type="evidence" value="ECO:0007669"/>
    <property type="project" value="InterPro"/>
</dbReference>
<keyword evidence="9" id="KW-1185">Reference proteome</keyword>
<dbReference type="GO" id="GO:0031708">
    <property type="term" value="F:endothelin B receptor binding"/>
    <property type="evidence" value="ECO:0000318"/>
    <property type="project" value="GO_Central"/>
</dbReference>
<dbReference type="RefSeq" id="XP_002939400.2">
    <property type="nucleotide sequence ID" value="XM_002939354.4"/>
</dbReference>
<name>A0A803JKX4_XENTR</name>
<evidence type="ECO:0000313" key="9">
    <source>
        <dbReference type="Proteomes" id="UP000008143"/>
    </source>
</evidence>
<dbReference type="InterPro" id="IPR020475">
    <property type="entry name" value="Endothelin"/>
</dbReference>
<comment type="similarity">
    <text evidence="2">Belongs to the endothelin/sarafotoxin family.</text>
</comment>
<dbReference type="Reactome" id="R-XTR-416476">
    <property type="pathway name" value="G alpha (q) signalling events"/>
</dbReference>
<dbReference type="Reactome" id="R-XTR-375276">
    <property type="pathway name" value="Peptide ligand-binding receptors"/>
</dbReference>
<reference evidence="8" key="2">
    <citation type="submission" date="2021-03" db="UniProtKB">
        <authorList>
            <consortium name="Ensembl"/>
        </authorList>
    </citation>
    <scope>IDENTIFICATION</scope>
</reference>
<dbReference type="GO" id="GO:0005615">
    <property type="term" value="C:extracellular space"/>
    <property type="evidence" value="ECO:0000318"/>
    <property type="project" value="GO_Central"/>
</dbReference>
<dbReference type="GO" id="GO:0006874">
    <property type="term" value="P:intracellular calcium ion homeostasis"/>
    <property type="evidence" value="ECO:0000318"/>
    <property type="project" value="GO_Central"/>
</dbReference>
<evidence type="ECO:0000256" key="6">
    <source>
        <dbReference type="SAM" id="SignalP"/>
    </source>
</evidence>
<keyword evidence="4" id="KW-0838">Vasoactive</keyword>
<dbReference type="GO" id="GO:0014826">
    <property type="term" value="P:vein smooth muscle contraction"/>
    <property type="evidence" value="ECO:0000318"/>
    <property type="project" value="GO_Central"/>
</dbReference>
<dbReference type="GeneTree" id="ENSGT00950000183053"/>
<dbReference type="PROSITE" id="PS00270">
    <property type="entry name" value="ENDOTHELIN"/>
    <property type="match status" value="2"/>
</dbReference>
<protein>
    <submittedName>
        <fullName evidence="8 10">Endothelin-2</fullName>
    </submittedName>
</protein>
<dbReference type="GO" id="GO:0005179">
    <property type="term" value="F:hormone activity"/>
    <property type="evidence" value="ECO:0000318"/>
    <property type="project" value="GO_Central"/>
</dbReference>
<dbReference type="AlphaFoldDB" id="A0A803JKX4"/>
<evidence type="ECO:0000313" key="8">
    <source>
        <dbReference type="Ensembl" id="ENSXETP00000108591"/>
    </source>
</evidence>
<dbReference type="PANTHER" id="PTHR13874:SF9">
    <property type="entry name" value="ENDOTHELIN-2"/>
    <property type="match status" value="1"/>
</dbReference>
<keyword evidence="3" id="KW-0964">Secreted</keyword>
<evidence type="ECO:0000256" key="2">
    <source>
        <dbReference type="ARBA" id="ARBA00010959"/>
    </source>
</evidence>
<accession>A0A803JKX4</accession>
<evidence type="ECO:0000313" key="11">
    <source>
        <dbReference type="Xenbase" id="XB-GENE-957429"/>
    </source>
</evidence>
<feature type="signal peptide" evidence="6">
    <location>
        <begin position="1"/>
        <end position="20"/>
    </location>
</feature>
<feature type="domain" description="Endothelin-like toxin" evidence="7">
    <location>
        <begin position="38"/>
        <end position="59"/>
    </location>
</feature>
<dbReference type="Xenbase" id="XB-GENE-957429">
    <property type="gene designation" value="edn2"/>
</dbReference>
<dbReference type="InterPro" id="IPR019764">
    <property type="entry name" value="Endothelin_toxin_CS"/>
</dbReference>
<proteinExistence type="inferred from homology"/>
<reference evidence="10" key="3">
    <citation type="submission" date="2025-04" db="UniProtKB">
        <authorList>
            <consortium name="RefSeq"/>
        </authorList>
    </citation>
    <scope>IDENTIFICATION</scope>
    <source>
        <strain evidence="10">Nigerian</strain>
        <tissue evidence="10">Liver and blood</tissue>
    </source>
</reference>
<dbReference type="PRINTS" id="PR00365">
    <property type="entry name" value="ENDOTHELIN"/>
</dbReference>
<dbReference type="CTD" id="1907"/>
<dbReference type="OrthoDB" id="9362154at2759"/>
<dbReference type="KEGG" id="xtr:100489981"/>
<evidence type="ECO:0000256" key="4">
    <source>
        <dbReference type="ARBA" id="ARBA00022858"/>
    </source>
</evidence>
<comment type="subcellular location">
    <subcellularLocation>
        <location evidence="1">Secreted</location>
    </subcellularLocation>
</comment>
<evidence type="ECO:0000313" key="10">
    <source>
        <dbReference type="RefSeq" id="XP_002939400.2"/>
    </source>
</evidence>
<gene>
    <name evidence="8 10 11" type="primary">edn2</name>
</gene>
<sequence length="168" mass="19295">MQRTALILPYIAIAVTAVLSLPAPPSLPKFNLHTRAKRCSCNTWMDKECVYFCHLDIIWVNTGGQTLPYGLGNPPRRRKRTTSRCQCENKGDRVCETFCHQEARDVVDNKSRAVNIDLLQKHFRKVKKSQVNFLHIWRDISALGNLKTNHGSNPSSLFLDSMSWKKKR</sequence>
<keyword evidence="5" id="KW-0839">Vasoconstrictor</keyword>
<dbReference type="GO" id="GO:0045987">
    <property type="term" value="P:positive regulation of smooth muscle contraction"/>
    <property type="evidence" value="ECO:0000318"/>
    <property type="project" value="GO_Central"/>
</dbReference>
<dbReference type="InterPro" id="IPR001928">
    <property type="entry name" value="Endothln-like_toxin"/>
</dbReference>
<feature type="chain" id="PRO_5044662902" evidence="6">
    <location>
        <begin position="21"/>
        <end position="168"/>
    </location>
</feature>
<dbReference type="GeneID" id="100489981"/>
<feature type="domain" description="Endothelin-like toxin" evidence="7">
    <location>
        <begin position="84"/>
        <end position="106"/>
    </location>
</feature>